<proteinExistence type="predicted"/>
<protein>
    <submittedName>
        <fullName evidence="2">ABC-2 transporter permease</fullName>
    </submittedName>
</protein>
<accession>A0A9D1G2J4</accession>
<keyword evidence="1" id="KW-0472">Membrane</keyword>
<dbReference type="Proteomes" id="UP000824140">
    <property type="component" value="Unassembled WGS sequence"/>
</dbReference>
<evidence type="ECO:0000313" key="3">
    <source>
        <dbReference type="Proteomes" id="UP000824140"/>
    </source>
</evidence>
<feature type="transmembrane region" description="Helical" evidence="1">
    <location>
        <begin position="12"/>
        <end position="31"/>
    </location>
</feature>
<keyword evidence="1" id="KW-1133">Transmembrane helix</keyword>
<gene>
    <name evidence="2" type="ORF">IAA84_12685</name>
</gene>
<feature type="transmembrane region" description="Helical" evidence="1">
    <location>
        <begin position="147"/>
        <end position="166"/>
    </location>
</feature>
<evidence type="ECO:0000313" key="2">
    <source>
        <dbReference type="EMBL" id="HIS93864.1"/>
    </source>
</evidence>
<evidence type="ECO:0000256" key="1">
    <source>
        <dbReference type="SAM" id="Phobius"/>
    </source>
</evidence>
<comment type="caution">
    <text evidence="2">The sequence shown here is derived from an EMBL/GenBank/DDBJ whole genome shotgun (WGS) entry which is preliminary data.</text>
</comment>
<dbReference type="AlphaFoldDB" id="A0A9D1G2J4"/>
<dbReference type="EMBL" id="DVJN01000239">
    <property type="protein sequence ID" value="HIS93864.1"/>
    <property type="molecule type" value="Genomic_DNA"/>
</dbReference>
<reference evidence="2" key="2">
    <citation type="journal article" date="2021" name="PeerJ">
        <title>Extensive microbial diversity within the chicken gut microbiome revealed by metagenomics and culture.</title>
        <authorList>
            <person name="Gilroy R."/>
            <person name="Ravi A."/>
            <person name="Getino M."/>
            <person name="Pursley I."/>
            <person name="Horton D.L."/>
            <person name="Alikhan N.F."/>
            <person name="Baker D."/>
            <person name="Gharbi K."/>
            <person name="Hall N."/>
            <person name="Watson M."/>
            <person name="Adriaenssens E.M."/>
            <person name="Foster-Nyarko E."/>
            <person name="Jarju S."/>
            <person name="Secka A."/>
            <person name="Antonio M."/>
            <person name="Oren A."/>
            <person name="Chaudhuri R.R."/>
            <person name="La Ragione R."/>
            <person name="Hildebrand F."/>
            <person name="Pallen M.J."/>
        </authorList>
    </citation>
    <scope>NUCLEOTIDE SEQUENCE</scope>
    <source>
        <strain evidence="2">13766</strain>
    </source>
</reference>
<reference evidence="2" key="1">
    <citation type="submission" date="2020-10" db="EMBL/GenBank/DDBJ databases">
        <authorList>
            <person name="Gilroy R."/>
        </authorList>
    </citation>
    <scope>NUCLEOTIDE SEQUENCE</scope>
    <source>
        <strain evidence="2">13766</strain>
    </source>
</reference>
<name>A0A9D1G2J4_9FIRM</name>
<dbReference type="Pfam" id="PF13346">
    <property type="entry name" value="ABC2_membrane_5"/>
    <property type="match status" value="1"/>
</dbReference>
<dbReference type="InterPro" id="IPR025699">
    <property type="entry name" value="ABC2_memb-like"/>
</dbReference>
<keyword evidence="1" id="KW-0812">Transmembrane</keyword>
<sequence>MKGLLLKDYYLIRSVLWIVLAVFVAAGAAMAFLTTPWALTVVATVILGMISVTTIQMDKASGWRKVAAVLPLPRAAVVDNKYLLYLLLSGAGFLLGVLVGCAAALGKNAFDGETMGIFSCISLALALLSGSVTIPLNFLWTEEKSMLSLILAYPLSAALFAGSALLLPDKRVACAAVAALSLILFASSWLLARKRMPCIDMP</sequence>
<organism evidence="2 3">
    <name type="scientific">Candidatus Alectryocaccomicrobium excrementavium</name>
    <dbReference type="NCBI Taxonomy" id="2840668"/>
    <lineage>
        <taxon>Bacteria</taxon>
        <taxon>Bacillati</taxon>
        <taxon>Bacillota</taxon>
        <taxon>Clostridia</taxon>
        <taxon>Candidatus Alectryocaccomicrobium</taxon>
    </lineage>
</organism>
<feature type="transmembrane region" description="Helical" evidence="1">
    <location>
        <begin position="172"/>
        <end position="192"/>
    </location>
</feature>
<feature type="transmembrane region" description="Helical" evidence="1">
    <location>
        <begin position="37"/>
        <end position="55"/>
    </location>
</feature>
<feature type="transmembrane region" description="Helical" evidence="1">
    <location>
        <begin position="82"/>
        <end position="105"/>
    </location>
</feature>
<feature type="transmembrane region" description="Helical" evidence="1">
    <location>
        <begin position="117"/>
        <end position="140"/>
    </location>
</feature>